<feature type="non-terminal residue" evidence="1">
    <location>
        <position position="1"/>
    </location>
</feature>
<protein>
    <submittedName>
        <fullName evidence="1">Uncharacterized protein</fullName>
    </submittedName>
</protein>
<organism evidence="1 2">
    <name type="scientific">Thermogemmata fonticola</name>
    <dbReference type="NCBI Taxonomy" id="2755323"/>
    <lineage>
        <taxon>Bacteria</taxon>
        <taxon>Pseudomonadati</taxon>
        <taxon>Planctomycetota</taxon>
        <taxon>Planctomycetia</taxon>
        <taxon>Gemmatales</taxon>
        <taxon>Gemmataceae</taxon>
        <taxon>Thermogemmata</taxon>
    </lineage>
</organism>
<dbReference type="EMBL" id="JACEFB010000056">
    <property type="protein sequence ID" value="MBA2227991.1"/>
    <property type="molecule type" value="Genomic_DNA"/>
</dbReference>
<keyword evidence="2" id="KW-1185">Reference proteome</keyword>
<reference evidence="1 2" key="1">
    <citation type="submission" date="2020-07" db="EMBL/GenBank/DDBJ databases">
        <title>Thermogemmata thermophila gen. nov., sp. nov., a novel moderate thermophilic planctomycete from a Kamchatka hot spring.</title>
        <authorList>
            <person name="Elcheninov A.G."/>
            <person name="Podosokorskaya O.A."/>
            <person name="Kovaleva O.L."/>
            <person name="Novikov A."/>
            <person name="Bonch-Osmolovskaya E.A."/>
            <person name="Toshchakov S.V."/>
            <person name="Kublanov I.V."/>
        </authorList>
    </citation>
    <scope>NUCLEOTIDE SEQUENCE [LARGE SCALE GENOMIC DNA]</scope>
    <source>
        <strain evidence="1 2">2918</strain>
    </source>
</reference>
<dbReference type="Proteomes" id="UP000542342">
    <property type="component" value="Unassembled WGS sequence"/>
</dbReference>
<name>A0A7V9AD53_9BACT</name>
<evidence type="ECO:0000313" key="2">
    <source>
        <dbReference type="Proteomes" id="UP000542342"/>
    </source>
</evidence>
<sequence length="73" mass="8366">ERREMIRYPEFVAKGWQLGSGPTESCCKALTARLKGRGRRWDARNAEAVMALEALKQSGQWQTYWLIQAKIPA</sequence>
<proteinExistence type="predicted"/>
<dbReference type="AlphaFoldDB" id="A0A7V9AD53"/>
<accession>A0A7V9AD53</accession>
<gene>
    <name evidence="1" type="ORF">H0921_17670</name>
</gene>
<comment type="caution">
    <text evidence="1">The sequence shown here is derived from an EMBL/GenBank/DDBJ whole genome shotgun (WGS) entry which is preliminary data.</text>
</comment>
<evidence type="ECO:0000313" key="1">
    <source>
        <dbReference type="EMBL" id="MBA2227991.1"/>
    </source>
</evidence>